<evidence type="ECO:0000313" key="17">
    <source>
        <dbReference type="Proteomes" id="UP000015103"/>
    </source>
</evidence>
<evidence type="ECO:0000256" key="2">
    <source>
        <dbReference type="ARBA" id="ARBA00022473"/>
    </source>
</evidence>
<feature type="disulfide bond" evidence="12">
    <location>
        <begin position="501"/>
        <end position="510"/>
    </location>
</feature>
<evidence type="ECO:0000256" key="1">
    <source>
        <dbReference type="ARBA" id="ARBA00004479"/>
    </source>
</evidence>
<dbReference type="InterPro" id="IPR000152">
    <property type="entry name" value="EGF-type_Asp/Asn_hydroxyl_site"/>
</dbReference>
<dbReference type="GO" id="GO:0046331">
    <property type="term" value="P:lateral inhibition"/>
    <property type="evidence" value="ECO:0007669"/>
    <property type="project" value="UniProtKB-ARBA"/>
</dbReference>
<dbReference type="EMBL" id="ACPB03025511">
    <property type="status" value="NOT_ANNOTATED_CDS"/>
    <property type="molecule type" value="Genomic_DNA"/>
</dbReference>
<dbReference type="InterPro" id="IPR001190">
    <property type="entry name" value="SRCR"/>
</dbReference>
<dbReference type="FunFam" id="2.10.25.10:FF:000123">
    <property type="entry name" value="Crumbs homolog 1 (Drosophila)"/>
    <property type="match status" value="1"/>
</dbReference>
<dbReference type="GO" id="GO:0048666">
    <property type="term" value="P:neuron development"/>
    <property type="evidence" value="ECO:0007669"/>
    <property type="project" value="UniProtKB-ARBA"/>
</dbReference>
<dbReference type="GO" id="GO:0005509">
    <property type="term" value="F:calcium ion binding"/>
    <property type="evidence" value="ECO:0007669"/>
    <property type="project" value="InterPro"/>
</dbReference>
<feature type="disulfide bond" evidence="14">
    <location>
        <begin position="184"/>
        <end position="196"/>
    </location>
</feature>
<accession>T1I9M6</accession>
<dbReference type="GO" id="GO:0000902">
    <property type="term" value="P:cell morphogenesis"/>
    <property type="evidence" value="ECO:0007669"/>
    <property type="project" value="UniProtKB-ARBA"/>
</dbReference>
<dbReference type="InterPro" id="IPR000742">
    <property type="entry name" value="EGF"/>
</dbReference>
<dbReference type="SMART" id="SM00179">
    <property type="entry name" value="EGF_CA"/>
    <property type="match status" value="6"/>
</dbReference>
<comment type="function">
    <text evidence="15">Putative Notch ligand involved in the mediation of Notch signaling.</text>
</comment>
<dbReference type="PROSITE" id="PS50026">
    <property type="entry name" value="EGF_3"/>
    <property type="match status" value="7"/>
</dbReference>
<evidence type="ECO:0000256" key="9">
    <source>
        <dbReference type="ARBA" id="ARBA00023136"/>
    </source>
</evidence>
<dbReference type="PRINTS" id="PR00010">
    <property type="entry name" value="EGFBLOOD"/>
</dbReference>
<dbReference type="GO" id="GO:0005886">
    <property type="term" value="C:plasma membrane"/>
    <property type="evidence" value="ECO:0007669"/>
    <property type="project" value="UniProtKB-ARBA"/>
</dbReference>
<dbReference type="GO" id="GO:0042063">
    <property type="term" value="P:gliogenesis"/>
    <property type="evidence" value="ECO:0007669"/>
    <property type="project" value="UniProtKB-ARBA"/>
</dbReference>
<dbReference type="FunFam" id="2.10.25.10:FF:000064">
    <property type="entry name" value="Delta-like protein"/>
    <property type="match status" value="2"/>
</dbReference>
<dbReference type="SUPFAM" id="SSF57196">
    <property type="entry name" value="EGF/Laminin"/>
    <property type="match status" value="3"/>
</dbReference>
<reference evidence="16" key="1">
    <citation type="submission" date="2015-05" db="UniProtKB">
        <authorList>
            <consortium name="EnsemblMetazoa"/>
        </authorList>
    </citation>
    <scope>IDENTIFICATION</scope>
</reference>
<keyword evidence="10 12" id="KW-1015">Disulfide bond</keyword>
<dbReference type="GO" id="GO:0007219">
    <property type="term" value="P:Notch signaling pathway"/>
    <property type="evidence" value="ECO:0007669"/>
    <property type="project" value="InterPro"/>
</dbReference>
<organism evidence="16 17">
    <name type="scientific">Rhodnius prolixus</name>
    <name type="common">Triatomid bug</name>
    <dbReference type="NCBI Taxonomy" id="13249"/>
    <lineage>
        <taxon>Eukaryota</taxon>
        <taxon>Metazoa</taxon>
        <taxon>Ecdysozoa</taxon>
        <taxon>Arthropoda</taxon>
        <taxon>Hexapoda</taxon>
        <taxon>Insecta</taxon>
        <taxon>Pterygota</taxon>
        <taxon>Neoptera</taxon>
        <taxon>Paraneoptera</taxon>
        <taxon>Hemiptera</taxon>
        <taxon>Heteroptera</taxon>
        <taxon>Panheteroptera</taxon>
        <taxon>Cimicomorpha</taxon>
        <taxon>Reduviidae</taxon>
        <taxon>Triatominae</taxon>
        <taxon>Rhodnius</taxon>
    </lineage>
</organism>
<dbReference type="PROSITE" id="PS00022">
    <property type="entry name" value="EGF_1"/>
    <property type="match status" value="7"/>
</dbReference>
<dbReference type="HOGENOM" id="CLU_012574_2_1_1"/>
<dbReference type="PANTHER" id="PTHR12916">
    <property type="entry name" value="CYTOCHROME C OXIDASE POLYPEPTIDE VIC-2"/>
    <property type="match status" value="1"/>
</dbReference>
<feature type="disulfide bond" evidence="12">
    <location>
        <begin position="577"/>
        <end position="586"/>
    </location>
</feature>
<dbReference type="PROSITE" id="PS50287">
    <property type="entry name" value="SRCR_2"/>
    <property type="match status" value="1"/>
</dbReference>
<dbReference type="InterPro" id="IPR009030">
    <property type="entry name" value="Growth_fac_rcpt_cys_sf"/>
</dbReference>
<dbReference type="PROSITE" id="PS00010">
    <property type="entry name" value="ASX_HYDROXYL"/>
    <property type="match status" value="4"/>
</dbReference>
<evidence type="ECO:0000313" key="16">
    <source>
        <dbReference type="EnsemblMetazoa" id="RPRC012997-PA"/>
    </source>
</evidence>
<feature type="disulfide bond" evidence="12">
    <location>
        <begin position="615"/>
        <end position="624"/>
    </location>
</feature>
<dbReference type="EnsemblMetazoa" id="RPRC012997-RA">
    <property type="protein sequence ID" value="RPRC012997-PA"/>
    <property type="gene ID" value="RPRC012997"/>
</dbReference>
<keyword evidence="4 15" id="KW-0812">Transmembrane</keyword>
<evidence type="ECO:0000256" key="12">
    <source>
        <dbReference type="PROSITE-ProRule" id="PRU00076"/>
    </source>
</evidence>
<dbReference type="InterPro" id="IPR001881">
    <property type="entry name" value="EGF-like_Ca-bd_dom"/>
</dbReference>
<evidence type="ECO:0000256" key="5">
    <source>
        <dbReference type="ARBA" id="ARBA00022729"/>
    </source>
</evidence>
<dbReference type="SMART" id="SM00181">
    <property type="entry name" value="EGF"/>
    <property type="match status" value="8"/>
</dbReference>
<keyword evidence="2 15" id="KW-0217">Developmental protein</keyword>
<evidence type="ECO:0000256" key="6">
    <source>
        <dbReference type="ARBA" id="ARBA00022737"/>
    </source>
</evidence>
<evidence type="ECO:0000256" key="3">
    <source>
        <dbReference type="ARBA" id="ARBA00022536"/>
    </source>
</evidence>
<keyword evidence="3 12" id="KW-0245">EGF-like domain</keyword>
<dbReference type="PROSITE" id="PS01186">
    <property type="entry name" value="EGF_2"/>
    <property type="match status" value="8"/>
</dbReference>
<dbReference type="PANTHER" id="PTHR12916:SF4">
    <property type="entry name" value="UNINFLATABLE, ISOFORM C"/>
    <property type="match status" value="1"/>
</dbReference>
<dbReference type="GO" id="GO:0035282">
    <property type="term" value="P:segmentation"/>
    <property type="evidence" value="ECO:0007669"/>
    <property type="project" value="UniProtKB-ARBA"/>
</dbReference>
<keyword evidence="7" id="KW-0106">Calcium</keyword>
<feature type="disulfide bond" evidence="14">
    <location>
        <begin position="171"/>
        <end position="180"/>
    </location>
</feature>
<dbReference type="VEuPathDB" id="VectorBase:RPRC012997"/>
<dbReference type="AlphaFoldDB" id="T1I9M6"/>
<keyword evidence="8 15" id="KW-1133">Transmembrane helix</keyword>
<evidence type="ECO:0000256" key="15">
    <source>
        <dbReference type="RuleBase" id="RU280815"/>
    </source>
</evidence>
<evidence type="ECO:0000256" key="8">
    <source>
        <dbReference type="ARBA" id="ARBA00022989"/>
    </source>
</evidence>
<dbReference type="InterPro" id="IPR001774">
    <property type="entry name" value="DSL"/>
</dbReference>
<dbReference type="Gene3D" id="2.10.25.140">
    <property type="match status" value="1"/>
</dbReference>
<dbReference type="FunFam" id="2.10.25.140:FF:000001">
    <property type="entry name" value="Delta-like protein"/>
    <property type="match status" value="1"/>
</dbReference>
<proteinExistence type="predicted"/>
<sequence length="702" mass="76653">MNWITVLTSLVWFVAKVTIGSGVFELKVLSLENPLGRDSTGECCVGPPSPGTGQCNAACPARLRACLKHYQAQVDTTSPCTFGDLVTPVLGNNSLHLEPQGHLISFQFDFTWPGTFSLIVEAWHDTNSSSRLSGNKRLITRLTTQRWLEVGPEWTPGSTEGTLRFEYRVTCDPHYYGPGCATLCRPRDDNFGHYSCAENGQRICTEGWTGEYCSEPKCLLGCDSQHGHCNQPNECLSLTHRFSRKPLYSHFPRINLPFSCSRINFEYLRFGYCNSSSFSKLISQLPVELHVNEPDIFQFRNNNSEFGALPRYLLLLTVCCLFVGWKGRLCDECERYPGCIHGSCKKPWECLCDEGWGGLFCNQDLNFCTNHKPCRHGGTCFNTGQGSYTCSCPPGYAGTDCEITVDGCTHKPCLNGAKCIEEGRGSYRCECPSGWTGSHCEQSAITCGDLPCHNGGTCEDSPAGYRCSCAPGFSGHDCEEVVDLCQCQNGATCTPEGECLCPTGFAGLHCETNVDDCAHHPCRNGATCVDGLNTFRCQCVPGYVGPHCEDEVDYCLAKPCANGGICSNRVNDYKCACKPGFTGKDCSVDIDECAPRPCKNGGKCVDRVNGFLCTCKKGYVGATCADEPGGRAGNISRQVLAREDSGLSAEHIVVIATLSVAIPLIVLIAAVVVVCLKQRRALERRKADEEARRQNEQNSVSS</sequence>
<evidence type="ECO:0000256" key="13">
    <source>
        <dbReference type="PROSITE-ProRule" id="PRU00196"/>
    </source>
</evidence>
<dbReference type="GO" id="GO:0048018">
    <property type="term" value="F:receptor ligand activity"/>
    <property type="evidence" value="ECO:0007669"/>
    <property type="project" value="UniProtKB-ARBA"/>
</dbReference>
<keyword evidence="9 15" id="KW-0472">Membrane</keyword>
<evidence type="ECO:0000256" key="4">
    <source>
        <dbReference type="ARBA" id="ARBA00022692"/>
    </source>
</evidence>
<comment type="caution">
    <text evidence="13">Lacks conserved residue(s) required for the propagation of feature annotation.</text>
</comment>
<dbReference type="SUPFAM" id="SSF57184">
    <property type="entry name" value="Growth factor receptor domain"/>
    <property type="match status" value="1"/>
</dbReference>
<dbReference type="Gene3D" id="2.60.40.3510">
    <property type="match status" value="1"/>
</dbReference>
<evidence type="ECO:0000256" key="7">
    <source>
        <dbReference type="ARBA" id="ARBA00022837"/>
    </source>
</evidence>
<dbReference type="InParanoid" id="T1I9M6"/>
<dbReference type="OMA" id="HYTCSET"/>
<dbReference type="Pfam" id="PF21700">
    <property type="entry name" value="EGF_DL_JAG"/>
    <property type="match status" value="1"/>
</dbReference>
<evidence type="ECO:0000256" key="10">
    <source>
        <dbReference type="ARBA" id="ARBA00023157"/>
    </source>
</evidence>
<dbReference type="Pfam" id="PF07657">
    <property type="entry name" value="MNNL"/>
    <property type="match status" value="1"/>
</dbReference>
<dbReference type="FunFam" id="2.10.25.10:FF:000309">
    <property type="entry name" value="Uncharacterized protein, isoform A"/>
    <property type="match status" value="1"/>
</dbReference>
<protein>
    <recommendedName>
        <fullName evidence="15">Delta-like protein</fullName>
    </recommendedName>
</protein>
<feature type="disulfide bond" evidence="12">
    <location>
        <begin position="431"/>
        <end position="440"/>
    </location>
</feature>
<dbReference type="InterPro" id="IPR011651">
    <property type="entry name" value="Notch_ligand_N"/>
</dbReference>
<keyword evidence="6 15" id="KW-0677">Repeat</keyword>
<keyword evidence="5 15" id="KW-0732">Signal</keyword>
<evidence type="ECO:0000256" key="14">
    <source>
        <dbReference type="PROSITE-ProRule" id="PRU00377"/>
    </source>
</evidence>
<dbReference type="InterPro" id="IPR018097">
    <property type="entry name" value="EGF_Ca-bd_CS"/>
</dbReference>
<dbReference type="CDD" id="cd00054">
    <property type="entry name" value="EGF_CA"/>
    <property type="match status" value="6"/>
</dbReference>
<keyword evidence="17" id="KW-1185">Reference proteome</keyword>
<dbReference type="Gene3D" id="2.10.25.10">
    <property type="entry name" value="Laminin"/>
    <property type="match status" value="8"/>
</dbReference>
<name>T1I9M6_RHOPR</name>
<dbReference type="FunFam" id="2.10.25.10:FF:000230">
    <property type="entry name" value="Delta-like protein"/>
    <property type="match status" value="1"/>
</dbReference>
<dbReference type="InterPro" id="IPR013032">
    <property type="entry name" value="EGF-like_CS"/>
</dbReference>
<dbReference type="PROSITE" id="PS01187">
    <property type="entry name" value="EGF_CA"/>
    <property type="match status" value="2"/>
</dbReference>
<dbReference type="Proteomes" id="UP000015103">
    <property type="component" value="Unassembled WGS sequence"/>
</dbReference>
<dbReference type="STRING" id="13249.T1I9M6"/>
<dbReference type="Pfam" id="PF00008">
    <property type="entry name" value="EGF"/>
    <property type="match status" value="5"/>
</dbReference>
<dbReference type="PROSITE" id="PS51051">
    <property type="entry name" value="DSL"/>
    <property type="match status" value="1"/>
</dbReference>
<feature type="disulfide bond" evidence="14">
    <location>
        <begin position="204"/>
        <end position="213"/>
    </location>
</feature>
<evidence type="ECO:0000256" key="11">
    <source>
        <dbReference type="ARBA" id="ARBA00023180"/>
    </source>
</evidence>
<feature type="disulfide bond" evidence="12">
    <location>
        <begin position="539"/>
        <end position="548"/>
    </location>
</feature>
<dbReference type="FunFam" id="2.10.25.10:FF:000109">
    <property type="entry name" value="Notch homolog 4, [Drosophila]"/>
    <property type="match status" value="1"/>
</dbReference>
<feature type="disulfide bond" evidence="12">
    <location>
        <begin position="469"/>
        <end position="478"/>
    </location>
</feature>
<dbReference type="Pfam" id="PF01414">
    <property type="entry name" value="DSL"/>
    <property type="match status" value="1"/>
</dbReference>
<dbReference type="SMART" id="SM00051">
    <property type="entry name" value="DSL"/>
    <property type="match status" value="1"/>
</dbReference>
<dbReference type="Pfam" id="PF12661">
    <property type="entry name" value="hEGF"/>
    <property type="match status" value="2"/>
</dbReference>
<comment type="subcellular location">
    <subcellularLocation>
        <location evidence="1 15">Membrane</location>
        <topology evidence="1 15">Single-pass type I membrane protein</topology>
    </subcellularLocation>
</comment>
<dbReference type="eggNOG" id="KOG1217">
    <property type="taxonomic scope" value="Eukaryota"/>
</dbReference>
<feature type="disulfide bond" evidence="12">
    <location>
        <begin position="392"/>
        <end position="401"/>
    </location>
</feature>
<dbReference type="GO" id="GO:0009952">
    <property type="term" value="P:anterior/posterior pattern specification"/>
    <property type="evidence" value="ECO:0007669"/>
    <property type="project" value="UniProtKB-ARBA"/>
</dbReference>
<keyword evidence="11" id="KW-0325">Glycoprotein</keyword>